<dbReference type="Proteomes" id="UP000183192">
    <property type="component" value="Unassembled WGS sequence"/>
</dbReference>
<dbReference type="InterPro" id="IPR043731">
    <property type="entry name" value="DUF5674"/>
</dbReference>
<dbReference type="STRING" id="1805146.AUJ27_04055"/>
<evidence type="ECO:0000313" key="2">
    <source>
        <dbReference type="Proteomes" id="UP000183192"/>
    </source>
</evidence>
<organism evidence="1 2">
    <name type="scientific">Candidatus Falkowbacteria bacterium CG1_02_37_44</name>
    <dbReference type="NCBI Taxonomy" id="1805146"/>
    <lineage>
        <taxon>Bacteria</taxon>
        <taxon>Candidatus Falkowiibacteriota</taxon>
    </lineage>
</organism>
<accession>A0A1J4T7L0</accession>
<gene>
    <name evidence="1" type="ORF">AUJ27_04055</name>
</gene>
<dbReference type="AlphaFoldDB" id="A0A1J4T7L0"/>
<protein>
    <submittedName>
        <fullName evidence="1">Uncharacterized protein</fullName>
    </submittedName>
</protein>
<reference evidence="1 2" key="1">
    <citation type="journal article" date="2016" name="Environ. Microbiol.">
        <title>Genomic resolution of a cold subsurface aquifer community provides metabolic insights for novel microbes adapted to high CO concentrations.</title>
        <authorList>
            <person name="Probst A.J."/>
            <person name="Castelle C.J."/>
            <person name="Singh A."/>
            <person name="Brown C.T."/>
            <person name="Anantharaman K."/>
            <person name="Sharon I."/>
            <person name="Hug L.A."/>
            <person name="Burstein D."/>
            <person name="Emerson J.B."/>
            <person name="Thomas B.C."/>
            <person name="Banfield J.F."/>
        </authorList>
    </citation>
    <scope>NUCLEOTIDE SEQUENCE [LARGE SCALE GENOMIC DNA]</scope>
    <source>
        <strain evidence="1">CG1_02_37_44</strain>
    </source>
</reference>
<sequence length="113" mass="12770">MKIIKDKILIEELKEMSAKMFGNLVKAVVDVEKKIMAIDGELHADEEALLLENSSEQKNLWGINIYPELSGEDFIEFDSMINLRPAQGNKSRGVDNTEIRNNILAVVNKLIAR</sequence>
<dbReference type="Pfam" id="PF18924">
    <property type="entry name" value="DUF5674"/>
    <property type="match status" value="1"/>
</dbReference>
<proteinExistence type="predicted"/>
<evidence type="ECO:0000313" key="1">
    <source>
        <dbReference type="EMBL" id="OIO06486.1"/>
    </source>
</evidence>
<name>A0A1J4T7L0_9BACT</name>
<comment type="caution">
    <text evidence="1">The sequence shown here is derived from an EMBL/GenBank/DDBJ whole genome shotgun (WGS) entry which is preliminary data.</text>
</comment>
<dbReference type="EMBL" id="MNUU01000077">
    <property type="protein sequence ID" value="OIO06486.1"/>
    <property type="molecule type" value="Genomic_DNA"/>
</dbReference>